<dbReference type="PANTHER" id="PTHR43734:SF3">
    <property type="entry name" value="B-CAROTENE KETOLASE"/>
    <property type="match status" value="1"/>
</dbReference>
<dbReference type="Gene3D" id="3.50.50.60">
    <property type="entry name" value="FAD/NAD(P)-binding domain"/>
    <property type="match status" value="2"/>
</dbReference>
<evidence type="ECO:0000256" key="1">
    <source>
        <dbReference type="ARBA" id="ARBA00004829"/>
    </source>
</evidence>
<evidence type="ECO:0000256" key="2">
    <source>
        <dbReference type="ARBA" id="ARBA00006046"/>
    </source>
</evidence>
<dbReference type="PANTHER" id="PTHR43734">
    <property type="entry name" value="PHYTOENE DESATURASE"/>
    <property type="match status" value="1"/>
</dbReference>
<keyword evidence="8" id="KW-1185">Reference proteome</keyword>
<dbReference type="InterPro" id="IPR036188">
    <property type="entry name" value="FAD/NAD-bd_sf"/>
</dbReference>
<keyword evidence="4 5" id="KW-0560">Oxidoreductase</keyword>
<accession>A0A1H3VJD7</accession>
<dbReference type="GO" id="GO:0016117">
    <property type="term" value="P:carotenoid biosynthetic process"/>
    <property type="evidence" value="ECO:0007669"/>
    <property type="project" value="UniProtKB-KW"/>
</dbReference>
<evidence type="ECO:0000256" key="5">
    <source>
        <dbReference type="RuleBase" id="RU362075"/>
    </source>
</evidence>
<comment type="pathway">
    <text evidence="1 5">Carotenoid biosynthesis.</text>
</comment>
<dbReference type="SUPFAM" id="SSF51905">
    <property type="entry name" value="FAD/NAD(P)-binding domain"/>
    <property type="match status" value="1"/>
</dbReference>
<dbReference type="RefSeq" id="WP_245730847.1">
    <property type="nucleotide sequence ID" value="NZ_FNQM01000001.1"/>
</dbReference>
<dbReference type="NCBIfam" id="TIGR02734">
    <property type="entry name" value="crtI_fam"/>
    <property type="match status" value="1"/>
</dbReference>
<reference evidence="7 8" key="1">
    <citation type="submission" date="2016-10" db="EMBL/GenBank/DDBJ databases">
        <authorList>
            <person name="de Groot N.N."/>
        </authorList>
    </citation>
    <scope>NUCLEOTIDE SEQUENCE [LARGE SCALE GENOMIC DNA]</scope>
    <source>
        <strain evidence="7 8">DSM 15345</strain>
    </source>
</reference>
<gene>
    <name evidence="7" type="ORF">SAMN05444370_101106</name>
</gene>
<protein>
    <submittedName>
        <fullName evidence="7">Phytoene desaturase</fullName>
    </submittedName>
</protein>
<proteinExistence type="inferred from homology"/>
<dbReference type="InterPro" id="IPR014105">
    <property type="entry name" value="Carotenoid/retinoid_OxRdtase"/>
</dbReference>
<organism evidence="7 8">
    <name type="scientific">Rubrimonas cliftonensis</name>
    <dbReference type="NCBI Taxonomy" id="89524"/>
    <lineage>
        <taxon>Bacteria</taxon>
        <taxon>Pseudomonadati</taxon>
        <taxon>Pseudomonadota</taxon>
        <taxon>Alphaproteobacteria</taxon>
        <taxon>Rhodobacterales</taxon>
        <taxon>Paracoccaceae</taxon>
        <taxon>Rubrimonas</taxon>
    </lineage>
</organism>
<feature type="domain" description="Amine oxidase" evidence="6">
    <location>
        <begin position="7"/>
        <end position="475"/>
    </location>
</feature>
<evidence type="ECO:0000313" key="7">
    <source>
        <dbReference type="EMBL" id="SDZ74258.1"/>
    </source>
</evidence>
<evidence type="ECO:0000313" key="8">
    <source>
        <dbReference type="Proteomes" id="UP000198703"/>
    </source>
</evidence>
<dbReference type="STRING" id="89524.SAMN05444370_101106"/>
<dbReference type="InterPro" id="IPR002937">
    <property type="entry name" value="Amino_oxidase"/>
</dbReference>
<comment type="similarity">
    <text evidence="2 5">Belongs to the carotenoid/retinoid oxidoreductase family.</text>
</comment>
<evidence type="ECO:0000256" key="3">
    <source>
        <dbReference type="ARBA" id="ARBA00022746"/>
    </source>
</evidence>
<keyword evidence="3 5" id="KW-0125">Carotenoid biosynthesis</keyword>
<dbReference type="Proteomes" id="UP000198703">
    <property type="component" value="Unassembled WGS sequence"/>
</dbReference>
<name>A0A1H3VJD7_9RHOB</name>
<evidence type="ECO:0000259" key="6">
    <source>
        <dbReference type="Pfam" id="PF01593"/>
    </source>
</evidence>
<dbReference type="GO" id="GO:0016491">
    <property type="term" value="F:oxidoreductase activity"/>
    <property type="evidence" value="ECO:0007669"/>
    <property type="project" value="UniProtKB-KW"/>
</dbReference>
<sequence length="491" mass="54537">MIGAGFGGLAAAARLGARGYAVTVLDKLDKPGGRAYVWKQDGFTFDAGPTIITAPFVFEDIWRLCGRDMAQDVDLRRLDPFYRIRFDDGETLDCSGDPAKMRAEIARVAPEDLAGYDRFARDSSRIYDFAFAKMAHHPFHKFMTMVTMAPTLLRLGGHRSVHAYVASRVKSERMRFALSFHPLFIGGNPFNTTSFYCLINHLEQGWGVNYAMGGTGALVQAMANLVGHVGGTIRLETEVAEITHEGRRATGVKLKDGETLKADVVVCNADPAVVYRRMMPNLPRRRWTDAKIDRMKYSMSVFVWYFGTNRRFEDVPHHTIVLGPRYKGLLTDIFRRKKLTEDFSLYLHRPSATDPSVAPEGCDSFYALSPVPNLDGGDDWAALAEPYRLKVQKRLEETVMPGLGEAVVTSRVLTPLDFRDRLASERGAAFGMEPQLLQSAWFRPHNRSEELDDLYFVGAGTHPGAGLPGVVSSARVVDELILAGKGARAHA</sequence>
<dbReference type="EMBL" id="FNQM01000001">
    <property type="protein sequence ID" value="SDZ74258.1"/>
    <property type="molecule type" value="Genomic_DNA"/>
</dbReference>
<dbReference type="AlphaFoldDB" id="A0A1H3VJD7"/>
<evidence type="ECO:0000256" key="4">
    <source>
        <dbReference type="ARBA" id="ARBA00023002"/>
    </source>
</evidence>
<dbReference type="Pfam" id="PF01593">
    <property type="entry name" value="Amino_oxidase"/>
    <property type="match status" value="1"/>
</dbReference>